<dbReference type="InterPro" id="IPR039420">
    <property type="entry name" value="WalR-like"/>
</dbReference>
<organism evidence="6 7">
    <name type="scientific">Spirosoma aureum</name>
    <dbReference type="NCBI Taxonomy" id="2692134"/>
    <lineage>
        <taxon>Bacteria</taxon>
        <taxon>Pseudomonadati</taxon>
        <taxon>Bacteroidota</taxon>
        <taxon>Cytophagia</taxon>
        <taxon>Cytophagales</taxon>
        <taxon>Cytophagaceae</taxon>
        <taxon>Spirosoma</taxon>
    </lineage>
</organism>
<dbReference type="GO" id="GO:0006355">
    <property type="term" value="P:regulation of DNA-templated transcription"/>
    <property type="evidence" value="ECO:0007669"/>
    <property type="project" value="InterPro"/>
</dbReference>
<dbReference type="PROSITE" id="PS50043">
    <property type="entry name" value="HTH_LUXR_2"/>
    <property type="match status" value="1"/>
</dbReference>
<feature type="modified residue" description="4-aspartylphosphate" evidence="3">
    <location>
        <position position="57"/>
    </location>
</feature>
<dbReference type="Gene3D" id="3.40.50.2300">
    <property type="match status" value="1"/>
</dbReference>
<dbReference type="PANTHER" id="PTHR43214">
    <property type="entry name" value="TWO-COMPONENT RESPONSE REGULATOR"/>
    <property type="match status" value="1"/>
</dbReference>
<evidence type="ECO:0000259" key="4">
    <source>
        <dbReference type="PROSITE" id="PS50043"/>
    </source>
</evidence>
<dbReference type="Pfam" id="PF00072">
    <property type="entry name" value="Response_reg"/>
    <property type="match status" value="1"/>
</dbReference>
<feature type="domain" description="HTH luxR-type" evidence="4">
    <location>
        <begin position="150"/>
        <end position="215"/>
    </location>
</feature>
<proteinExistence type="predicted"/>
<evidence type="ECO:0000313" key="6">
    <source>
        <dbReference type="EMBL" id="QIP15290.1"/>
    </source>
</evidence>
<evidence type="ECO:0000256" key="1">
    <source>
        <dbReference type="ARBA" id="ARBA00022553"/>
    </source>
</evidence>
<dbReference type="CDD" id="cd17535">
    <property type="entry name" value="REC_NarL-like"/>
    <property type="match status" value="1"/>
</dbReference>
<dbReference type="Proteomes" id="UP000501802">
    <property type="component" value="Chromosome"/>
</dbReference>
<evidence type="ECO:0000313" key="7">
    <source>
        <dbReference type="Proteomes" id="UP000501802"/>
    </source>
</evidence>
<name>A0A6G9ASA3_9BACT</name>
<dbReference type="SMART" id="SM00421">
    <property type="entry name" value="HTH_LUXR"/>
    <property type="match status" value="1"/>
</dbReference>
<dbReference type="CDD" id="cd06170">
    <property type="entry name" value="LuxR_C_like"/>
    <property type="match status" value="1"/>
</dbReference>
<dbReference type="PRINTS" id="PR00038">
    <property type="entry name" value="HTHLUXR"/>
</dbReference>
<sequence length="217" mass="24110">MPSSIRVLLTDDHEIILDSLSLLLSRIEGVEVVGTLNDSRKVVDFLHVNDVDILLTDMDMPDLNGINLTLKVRQHFPNLKILMLTVSEDADNIREAFRAGISGYVMKKAGKAELEKALRTIARGEKYFSESVMTQLVALPVEPIRPTDEAPALLTPLTDREIEIIRLVAQELSTNAIADTLFISPGTVETHRHNILRKLGVKNSIGIIKYALKHGIL</sequence>
<keyword evidence="7" id="KW-1185">Reference proteome</keyword>
<evidence type="ECO:0000259" key="5">
    <source>
        <dbReference type="PROSITE" id="PS50110"/>
    </source>
</evidence>
<dbReference type="InterPro" id="IPR001789">
    <property type="entry name" value="Sig_transdc_resp-reg_receiver"/>
</dbReference>
<dbReference type="EMBL" id="CP050063">
    <property type="protein sequence ID" value="QIP15290.1"/>
    <property type="molecule type" value="Genomic_DNA"/>
</dbReference>
<dbReference type="RefSeq" id="WP_167213138.1">
    <property type="nucleotide sequence ID" value="NZ_CP050063.1"/>
</dbReference>
<reference evidence="6 7" key="1">
    <citation type="submission" date="2020-03" db="EMBL/GenBank/DDBJ databases">
        <authorList>
            <person name="Kim M.K."/>
        </authorList>
    </citation>
    <scope>NUCLEOTIDE SEQUENCE [LARGE SCALE GENOMIC DNA]</scope>
    <source>
        <strain evidence="6 7">BT328</strain>
    </source>
</reference>
<feature type="domain" description="Response regulatory" evidence="5">
    <location>
        <begin position="6"/>
        <end position="122"/>
    </location>
</feature>
<dbReference type="SMART" id="SM00448">
    <property type="entry name" value="REC"/>
    <property type="match status" value="1"/>
</dbReference>
<dbReference type="SUPFAM" id="SSF52172">
    <property type="entry name" value="CheY-like"/>
    <property type="match status" value="1"/>
</dbReference>
<dbReference type="InterPro" id="IPR058245">
    <property type="entry name" value="NreC/VraR/RcsB-like_REC"/>
</dbReference>
<evidence type="ECO:0000256" key="2">
    <source>
        <dbReference type="ARBA" id="ARBA00023125"/>
    </source>
</evidence>
<dbReference type="InterPro" id="IPR011006">
    <property type="entry name" value="CheY-like_superfamily"/>
</dbReference>
<dbReference type="Pfam" id="PF00196">
    <property type="entry name" value="GerE"/>
    <property type="match status" value="1"/>
</dbReference>
<dbReference type="SUPFAM" id="SSF46894">
    <property type="entry name" value="C-terminal effector domain of the bipartite response regulators"/>
    <property type="match status" value="1"/>
</dbReference>
<dbReference type="InterPro" id="IPR016032">
    <property type="entry name" value="Sig_transdc_resp-reg_C-effctor"/>
</dbReference>
<evidence type="ECO:0000256" key="3">
    <source>
        <dbReference type="PROSITE-ProRule" id="PRU00169"/>
    </source>
</evidence>
<dbReference type="PANTHER" id="PTHR43214:SF43">
    <property type="entry name" value="TWO-COMPONENT RESPONSE REGULATOR"/>
    <property type="match status" value="1"/>
</dbReference>
<dbReference type="InterPro" id="IPR000792">
    <property type="entry name" value="Tscrpt_reg_LuxR_C"/>
</dbReference>
<keyword evidence="2" id="KW-0238">DNA-binding</keyword>
<keyword evidence="1 3" id="KW-0597">Phosphoprotein</keyword>
<accession>A0A6G9ASA3</accession>
<gene>
    <name evidence="6" type="ORF">G8759_23010</name>
</gene>
<dbReference type="KEGG" id="spib:G8759_23010"/>
<dbReference type="GO" id="GO:0003677">
    <property type="term" value="F:DNA binding"/>
    <property type="evidence" value="ECO:0007669"/>
    <property type="project" value="UniProtKB-KW"/>
</dbReference>
<dbReference type="GO" id="GO:0000160">
    <property type="term" value="P:phosphorelay signal transduction system"/>
    <property type="evidence" value="ECO:0007669"/>
    <property type="project" value="InterPro"/>
</dbReference>
<dbReference type="AlphaFoldDB" id="A0A6G9ASA3"/>
<protein>
    <submittedName>
        <fullName evidence="6">Response regulator transcription factor</fullName>
    </submittedName>
</protein>
<dbReference type="PROSITE" id="PS50110">
    <property type="entry name" value="RESPONSE_REGULATORY"/>
    <property type="match status" value="1"/>
</dbReference>